<dbReference type="AlphaFoldDB" id="A0A9W6F6W2"/>
<evidence type="ECO:0000313" key="2">
    <source>
        <dbReference type="EMBL" id="GLC58005.1"/>
    </source>
</evidence>
<feature type="region of interest" description="Disordered" evidence="1">
    <location>
        <begin position="1"/>
        <end position="30"/>
    </location>
</feature>
<accession>A0A9W6F6W2</accession>
<proteinExistence type="predicted"/>
<keyword evidence="3" id="KW-1185">Reference proteome</keyword>
<evidence type="ECO:0000313" key="3">
    <source>
        <dbReference type="Proteomes" id="UP001165080"/>
    </source>
</evidence>
<comment type="caution">
    <text evidence="2">The sequence shown here is derived from an EMBL/GenBank/DDBJ whole genome shotgun (WGS) entry which is preliminary data.</text>
</comment>
<feature type="compositionally biased region" description="Basic and acidic residues" evidence="1">
    <location>
        <begin position="1"/>
        <end position="12"/>
    </location>
</feature>
<sequence length="293" mass="31577">MDPDSDVIHVDSDHDESEDDDAGETSTSGDALFSAPTQVFIVRALSKAMTGFRPSVMCEGYLAELSMSSSGYTLAPLGRDQQLSFKYEPPSPKFSRKRPSCVSYRLQLLHGSQFLYSLRGLPKSLRCQRSAHALEWGPVHLVFAASSDLDTFLATLKFVEVEEMAPPGEAAEGQLQGRRGAQADTPTRQHYSGAGEGGGAAGDRDREPSIGGTGLQWATAAARLLAAEAGVSAAGEYRVWVTAGEYGVWVTAGEYGVWVTGTVRAHVRLKKRCGWQFAAEGESTGRHTNRQTD</sequence>
<dbReference type="EMBL" id="BRXU01000021">
    <property type="protein sequence ID" value="GLC58005.1"/>
    <property type="molecule type" value="Genomic_DNA"/>
</dbReference>
<reference evidence="2 3" key="1">
    <citation type="journal article" date="2023" name="Commun. Biol.">
        <title>Reorganization of the ancestral sex-determining regions during the evolution of trioecy in Pleodorina starrii.</title>
        <authorList>
            <person name="Takahashi K."/>
            <person name="Suzuki S."/>
            <person name="Kawai-Toyooka H."/>
            <person name="Yamamoto K."/>
            <person name="Hamaji T."/>
            <person name="Ootsuki R."/>
            <person name="Yamaguchi H."/>
            <person name="Kawachi M."/>
            <person name="Higashiyama T."/>
            <person name="Nozaki H."/>
        </authorList>
    </citation>
    <scope>NUCLEOTIDE SEQUENCE [LARGE SCALE GENOMIC DNA]</scope>
    <source>
        <strain evidence="2 3">NIES-4479</strain>
    </source>
</reference>
<dbReference type="Proteomes" id="UP001165080">
    <property type="component" value="Unassembled WGS sequence"/>
</dbReference>
<evidence type="ECO:0000256" key="1">
    <source>
        <dbReference type="SAM" id="MobiDB-lite"/>
    </source>
</evidence>
<protein>
    <submittedName>
        <fullName evidence="2">Uncharacterized protein</fullName>
    </submittedName>
</protein>
<feature type="compositionally biased region" description="Acidic residues" evidence="1">
    <location>
        <begin position="13"/>
        <end position="23"/>
    </location>
</feature>
<name>A0A9W6F6W2_9CHLO</name>
<gene>
    <name evidence="2" type="primary">PLEST011757</name>
    <name evidence="2" type="ORF">PLESTB_001307800</name>
</gene>
<feature type="region of interest" description="Disordered" evidence="1">
    <location>
        <begin position="167"/>
        <end position="212"/>
    </location>
</feature>
<organism evidence="2 3">
    <name type="scientific">Pleodorina starrii</name>
    <dbReference type="NCBI Taxonomy" id="330485"/>
    <lineage>
        <taxon>Eukaryota</taxon>
        <taxon>Viridiplantae</taxon>
        <taxon>Chlorophyta</taxon>
        <taxon>core chlorophytes</taxon>
        <taxon>Chlorophyceae</taxon>
        <taxon>CS clade</taxon>
        <taxon>Chlamydomonadales</taxon>
        <taxon>Volvocaceae</taxon>
        <taxon>Pleodorina</taxon>
    </lineage>
</organism>